<keyword evidence="3" id="KW-1185">Reference proteome</keyword>
<dbReference type="Pfam" id="PF06532">
    <property type="entry name" value="NrsF"/>
    <property type="match status" value="1"/>
</dbReference>
<proteinExistence type="predicted"/>
<organism evidence="2 3">
    <name type="scientific">Pontixanthobacter aquaemixtae</name>
    <dbReference type="NCBI Taxonomy" id="1958940"/>
    <lineage>
        <taxon>Bacteria</taxon>
        <taxon>Pseudomonadati</taxon>
        <taxon>Pseudomonadota</taxon>
        <taxon>Alphaproteobacteria</taxon>
        <taxon>Sphingomonadales</taxon>
        <taxon>Erythrobacteraceae</taxon>
        <taxon>Pontixanthobacter</taxon>
    </lineage>
</organism>
<evidence type="ECO:0000313" key="2">
    <source>
        <dbReference type="EMBL" id="MXO91784.1"/>
    </source>
</evidence>
<feature type="transmembrane region" description="Helical" evidence="1">
    <location>
        <begin position="190"/>
        <end position="212"/>
    </location>
</feature>
<feature type="transmembrane region" description="Helical" evidence="1">
    <location>
        <begin position="62"/>
        <end position="89"/>
    </location>
</feature>
<protein>
    <submittedName>
        <fullName evidence="2">DUF1109 family protein</fullName>
    </submittedName>
</protein>
<accession>A0A844ZWG3</accession>
<evidence type="ECO:0000313" key="3">
    <source>
        <dbReference type="Proteomes" id="UP000442714"/>
    </source>
</evidence>
<dbReference type="AlphaFoldDB" id="A0A844ZWG3"/>
<comment type="caution">
    <text evidence="2">The sequence shown here is derived from an EMBL/GenBank/DDBJ whole genome shotgun (WGS) entry which is preliminary data.</text>
</comment>
<dbReference type="OrthoDB" id="7390889at2"/>
<name>A0A844ZWG3_9SPHN</name>
<keyword evidence="1" id="KW-0472">Membrane</keyword>
<reference evidence="2 3" key="1">
    <citation type="submission" date="2019-12" db="EMBL/GenBank/DDBJ databases">
        <title>Genomic-based taxomic classification of the family Erythrobacteraceae.</title>
        <authorList>
            <person name="Xu L."/>
        </authorList>
    </citation>
    <scope>NUCLEOTIDE SEQUENCE [LARGE SCALE GENOMIC DNA]</scope>
    <source>
        <strain evidence="2 3">KCTC 52763</strain>
    </source>
</reference>
<gene>
    <name evidence="2" type="ORF">GRI41_13180</name>
</gene>
<evidence type="ECO:0000256" key="1">
    <source>
        <dbReference type="SAM" id="Phobius"/>
    </source>
</evidence>
<sequence>MNSERKRVSPNPLIEQMAADLQPVRSIRFRDGLILVTLAIIVTILGVDFIKGLWFNGLSGGASAFFVITNGLLLILGCASVSSALKMAAPRVGNSHDGPKWAMAMAAVLPLAAFVTLIGHDHGTSLLNDPYGLDCFVGGLWAAAATAGALVYWLRKGAPVSPNLAGLHVGVASTALGSVAYGLACPIDGVVHLGLWHVAPVVAGAIIGRYALPRLLRW</sequence>
<dbReference type="Proteomes" id="UP000442714">
    <property type="component" value="Unassembled WGS sequence"/>
</dbReference>
<feature type="transmembrane region" description="Helical" evidence="1">
    <location>
        <begin position="131"/>
        <end position="153"/>
    </location>
</feature>
<dbReference type="InterPro" id="IPR009495">
    <property type="entry name" value="NrsF"/>
</dbReference>
<feature type="transmembrane region" description="Helical" evidence="1">
    <location>
        <begin position="32"/>
        <end position="50"/>
    </location>
</feature>
<feature type="transmembrane region" description="Helical" evidence="1">
    <location>
        <begin position="165"/>
        <end position="184"/>
    </location>
</feature>
<dbReference type="EMBL" id="WTYX01000002">
    <property type="protein sequence ID" value="MXO91784.1"/>
    <property type="molecule type" value="Genomic_DNA"/>
</dbReference>
<keyword evidence="1" id="KW-0812">Transmembrane</keyword>
<keyword evidence="1" id="KW-1133">Transmembrane helix</keyword>
<feature type="transmembrane region" description="Helical" evidence="1">
    <location>
        <begin position="101"/>
        <end position="119"/>
    </location>
</feature>